<evidence type="ECO:0000256" key="2">
    <source>
        <dbReference type="SAM" id="SignalP"/>
    </source>
</evidence>
<evidence type="ECO:0008006" key="4">
    <source>
        <dbReference type="Google" id="ProtNLM"/>
    </source>
</evidence>
<feature type="compositionally biased region" description="Polar residues" evidence="1">
    <location>
        <begin position="31"/>
        <end position="50"/>
    </location>
</feature>
<feature type="signal peptide" evidence="2">
    <location>
        <begin position="1"/>
        <end position="20"/>
    </location>
</feature>
<dbReference type="AlphaFoldDB" id="A0A7S2V113"/>
<sequence length="323" mass="35601">MKVCVAKAIILLGIASSSYGFLTRSSRIPSTLSPLSQLRPSENPAPSQTGAVWRSKPEANNQEEEGEGDEPIAPLFPPKLDQSPDPIGPLFPTMSRSLDANREAMLKGLQSLKQKPGSTKRAFGRGIIGPGTLLQQYQSGSPEVKAANFSDGQPRDCIGGWQLYDPGDDESNANEFNAMFFRPDGMIFGGPVLSGEQTEWSNPEGLRGISAGWRVENPPGQEASNLIFSFLSPPWKDTQYTFRGKTLRVKEFDPKTQEFEGKLRCSGRVWVRRRSREAAQNAKTYGIQADHPEAGWGKEKPAGGFNMYKVELEGELIQLVRPW</sequence>
<proteinExistence type="predicted"/>
<evidence type="ECO:0000256" key="1">
    <source>
        <dbReference type="SAM" id="MobiDB-lite"/>
    </source>
</evidence>
<feature type="region of interest" description="Disordered" evidence="1">
    <location>
        <begin position="31"/>
        <end position="77"/>
    </location>
</feature>
<name>A0A7S2V113_9STRA</name>
<protein>
    <recommendedName>
        <fullName evidence="4">Plastid lipid-associated protein/fibrillin conserved domain-containing protein</fullName>
    </recommendedName>
</protein>
<reference evidence="3" key="1">
    <citation type="submission" date="2021-01" db="EMBL/GenBank/DDBJ databases">
        <authorList>
            <person name="Corre E."/>
            <person name="Pelletier E."/>
            <person name="Niang G."/>
            <person name="Scheremetjew M."/>
            <person name="Finn R."/>
            <person name="Kale V."/>
            <person name="Holt S."/>
            <person name="Cochrane G."/>
            <person name="Meng A."/>
            <person name="Brown T."/>
            <person name="Cohen L."/>
        </authorList>
    </citation>
    <scope>NUCLEOTIDE SEQUENCE</scope>
    <source>
        <strain evidence="3">CCMP1661</strain>
    </source>
</reference>
<evidence type="ECO:0000313" key="3">
    <source>
        <dbReference type="EMBL" id="CAD9866898.1"/>
    </source>
</evidence>
<organism evidence="3">
    <name type="scientific">Fibrocapsa japonica</name>
    <dbReference type="NCBI Taxonomy" id="94617"/>
    <lineage>
        <taxon>Eukaryota</taxon>
        <taxon>Sar</taxon>
        <taxon>Stramenopiles</taxon>
        <taxon>Ochrophyta</taxon>
        <taxon>Raphidophyceae</taxon>
        <taxon>Chattonellales</taxon>
        <taxon>Chattonellaceae</taxon>
        <taxon>Fibrocapsa</taxon>
    </lineage>
</organism>
<dbReference type="EMBL" id="HBHR01015603">
    <property type="protein sequence ID" value="CAD9866898.1"/>
    <property type="molecule type" value="Transcribed_RNA"/>
</dbReference>
<gene>
    <name evidence="3" type="ORF">FJAP1339_LOCUS7780</name>
</gene>
<feature type="compositionally biased region" description="Acidic residues" evidence="1">
    <location>
        <begin position="61"/>
        <end position="70"/>
    </location>
</feature>
<accession>A0A7S2V113</accession>
<feature type="chain" id="PRO_5030839678" description="Plastid lipid-associated protein/fibrillin conserved domain-containing protein" evidence="2">
    <location>
        <begin position="21"/>
        <end position="323"/>
    </location>
</feature>
<keyword evidence="2" id="KW-0732">Signal</keyword>